<name>A0A2A9CXI9_9ACTN</name>
<reference evidence="2 3" key="1">
    <citation type="submission" date="2017-10" db="EMBL/GenBank/DDBJ databases">
        <title>Sequencing the genomes of 1000 actinobacteria strains.</title>
        <authorList>
            <person name="Klenk H.-P."/>
        </authorList>
    </citation>
    <scope>NUCLEOTIDE SEQUENCE [LARGE SCALE GENOMIC DNA]</scope>
    <source>
        <strain evidence="2 3">DSM 15597</strain>
    </source>
</reference>
<dbReference type="PANTHER" id="PTHR33990">
    <property type="entry name" value="PROTEIN YJDN-RELATED"/>
    <property type="match status" value="1"/>
</dbReference>
<dbReference type="EMBL" id="PDJC01000001">
    <property type="protein sequence ID" value="PFG18330.1"/>
    <property type="molecule type" value="Genomic_DNA"/>
</dbReference>
<dbReference type="Gene3D" id="3.10.180.10">
    <property type="entry name" value="2,3-Dihydroxybiphenyl 1,2-Dioxygenase, domain 1"/>
    <property type="match status" value="1"/>
</dbReference>
<dbReference type="OrthoDB" id="9795306at2"/>
<sequence length="135" mass="14964">MTTKLVPYLNFPGNTREALTFYQSVFGGELILHTFAQFGVTDMPADGIMHGELTSEEISLAASDAMPGDEAKWGTTRIYLAVMGDDLATQEGWFTALAEGGEIVVKLERQVWDDVYGQVKDRFGMEWMFNITAPS</sequence>
<keyword evidence="3" id="KW-1185">Reference proteome</keyword>
<dbReference type="CDD" id="cd06588">
    <property type="entry name" value="PhnB_like"/>
    <property type="match status" value="1"/>
</dbReference>
<dbReference type="Pfam" id="PF00903">
    <property type="entry name" value="Glyoxalase"/>
    <property type="match status" value="1"/>
</dbReference>
<dbReference type="Proteomes" id="UP000226079">
    <property type="component" value="Unassembled WGS sequence"/>
</dbReference>
<organism evidence="2 3">
    <name type="scientific">Propionicimonas paludicola</name>
    <dbReference type="NCBI Taxonomy" id="185243"/>
    <lineage>
        <taxon>Bacteria</taxon>
        <taxon>Bacillati</taxon>
        <taxon>Actinomycetota</taxon>
        <taxon>Actinomycetes</taxon>
        <taxon>Propionibacteriales</taxon>
        <taxon>Nocardioidaceae</taxon>
        <taxon>Propionicimonas</taxon>
    </lineage>
</organism>
<accession>A0A2A9CXI9</accession>
<dbReference type="InterPro" id="IPR028973">
    <property type="entry name" value="PhnB-like"/>
</dbReference>
<feature type="domain" description="Glyoxalase/fosfomycin resistance/dioxygenase" evidence="1">
    <location>
        <begin position="12"/>
        <end position="129"/>
    </location>
</feature>
<evidence type="ECO:0000313" key="2">
    <source>
        <dbReference type="EMBL" id="PFG18330.1"/>
    </source>
</evidence>
<protein>
    <submittedName>
        <fullName evidence="2">PhnB protein</fullName>
    </submittedName>
</protein>
<comment type="caution">
    <text evidence="2">The sequence shown here is derived from an EMBL/GenBank/DDBJ whole genome shotgun (WGS) entry which is preliminary data.</text>
</comment>
<dbReference type="InterPro" id="IPR004360">
    <property type="entry name" value="Glyas_Fos-R_dOase_dom"/>
</dbReference>
<evidence type="ECO:0000313" key="3">
    <source>
        <dbReference type="Proteomes" id="UP000226079"/>
    </source>
</evidence>
<dbReference type="SUPFAM" id="SSF54593">
    <property type="entry name" value="Glyoxalase/Bleomycin resistance protein/Dihydroxybiphenyl dioxygenase"/>
    <property type="match status" value="1"/>
</dbReference>
<dbReference type="PANTHER" id="PTHR33990:SF1">
    <property type="entry name" value="PROTEIN YJDN"/>
    <property type="match status" value="1"/>
</dbReference>
<evidence type="ECO:0000259" key="1">
    <source>
        <dbReference type="Pfam" id="PF00903"/>
    </source>
</evidence>
<proteinExistence type="predicted"/>
<gene>
    <name evidence="2" type="ORF">ATK74_2914</name>
</gene>
<dbReference type="RefSeq" id="WP_098461695.1">
    <property type="nucleotide sequence ID" value="NZ_PDJC01000001.1"/>
</dbReference>
<dbReference type="InterPro" id="IPR029068">
    <property type="entry name" value="Glyas_Bleomycin-R_OHBP_Dase"/>
</dbReference>
<dbReference type="AlphaFoldDB" id="A0A2A9CXI9"/>